<accession>A0A1C9ZS02</accession>
<organism evidence="1">
    <name type="scientific">Ulva partita</name>
    <dbReference type="NCBI Taxonomy" id="1605170"/>
    <lineage>
        <taxon>Eukaryota</taxon>
        <taxon>Viridiplantae</taxon>
        <taxon>Chlorophyta</taxon>
        <taxon>core chlorophytes</taxon>
        <taxon>Ulvophyceae</taxon>
        <taxon>OUU clade</taxon>
        <taxon>Ulvales</taxon>
        <taxon>Ulvaceae</taxon>
        <taxon>Ulva</taxon>
    </lineage>
</organism>
<reference evidence="1" key="1">
    <citation type="submission" date="2015-10" db="EMBL/GenBank/DDBJ databases">
        <title>Evolution of the mating-type locus in an isomorphic haploid-diploid life cycle and isogamy.</title>
        <authorList>
            <person name="Yamazaki T."/>
            <person name="Suzuki R."/>
            <person name="Ichihara K."/>
            <person name="Toyoda A."/>
            <person name="Kuwano K."/>
            <person name="Kawano S."/>
        </authorList>
    </citation>
    <scope>NUCLEOTIDE SEQUENCE</scope>
    <source>
        <strain evidence="1">MGEC-1</strain>
    </source>
</reference>
<dbReference type="EMBL" id="LC088631">
    <property type="protein sequence ID" value="BAV58319.1"/>
    <property type="molecule type" value="mRNA"/>
</dbReference>
<dbReference type="AlphaFoldDB" id="A0A1C9ZS02"/>
<proteinExistence type="evidence at transcript level"/>
<protein>
    <submittedName>
        <fullName evidence="1">Uncharacterized protein</fullName>
    </submittedName>
</protein>
<name>A0A1C9ZS02_9CHLO</name>
<sequence length="83" mass="8993">MTTPQQDQPFQTLPCEKALAGHNRGSGDRTIGQTCKSRRVYQTGPCSIPPGKYGKHSGLSRIRKYSKSSSADRYMSAVLSSSG</sequence>
<dbReference type="EMBL" id="LC088630">
    <property type="protein sequence ID" value="BAV58318.1"/>
    <property type="molecule type" value="mRNA"/>
</dbReference>
<evidence type="ECO:0000313" key="1">
    <source>
        <dbReference type="EMBL" id="BAV58318.1"/>
    </source>
</evidence>
<evidence type="ECO:0000313" key="2">
    <source>
        <dbReference type="EMBL" id="BAV58319.1"/>
    </source>
</evidence>
<gene>
    <name evidence="1" type="primary">1939f</name>
    <name evidence="2" type="synonym">1940f</name>
</gene>